<evidence type="ECO:0000313" key="8">
    <source>
        <dbReference type="Proteomes" id="UP000076738"/>
    </source>
</evidence>
<name>A0A167LVC7_CALVF</name>
<feature type="transmembrane region" description="Helical" evidence="5">
    <location>
        <begin position="126"/>
        <end position="147"/>
    </location>
</feature>
<dbReference type="Gene3D" id="1.20.1720.10">
    <property type="entry name" value="Multidrug resistance protein D"/>
    <property type="match status" value="1"/>
</dbReference>
<feature type="transmembrane region" description="Helical" evidence="5">
    <location>
        <begin position="264"/>
        <end position="283"/>
    </location>
</feature>
<dbReference type="InterPro" id="IPR020846">
    <property type="entry name" value="MFS_dom"/>
</dbReference>
<evidence type="ECO:0000259" key="6">
    <source>
        <dbReference type="PROSITE" id="PS50850"/>
    </source>
</evidence>
<feature type="transmembrane region" description="Helical" evidence="5">
    <location>
        <begin position="97"/>
        <end position="120"/>
    </location>
</feature>
<keyword evidence="8" id="KW-1185">Reference proteome</keyword>
<comment type="subcellular location">
    <subcellularLocation>
        <location evidence="1">Membrane</location>
        <topology evidence="1">Multi-pass membrane protein</topology>
    </subcellularLocation>
</comment>
<dbReference type="GO" id="GO:0005886">
    <property type="term" value="C:plasma membrane"/>
    <property type="evidence" value="ECO:0007669"/>
    <property type="project" value="TreeGrafter"/>
</dbReference>
<dbReference type="PANTHER" id="PTHR23502">
    <property type="entry name" value="MAJOR FACILITATOR SUPERFAMILY"/>
    <property type="match status" value="1"/>
</dbReference>
<keyword evidence="2 5" id="KW-0812">Transmembrane</keyword>
<dbReference type="GO" id="GO:0022857">
    <property type="term" value="F:transmembrane transporter activity"/>
    <property type="evidence" value="ECO:0007669"/>
    <property type="project" value="InterPro"/>
</dbReference>
<sequence>MGVHGNLKVDIEHVEVVNDPRKWLMWRKKLVLALIATASIAPTMAASIYNPAFNQIKAELGATSTEIALSLSLFILVQGNAPILWSAISEIKGRKPVYLATLMLFAVACIAAAEAHSMAVLIGMRILQAIGASAVLSIGAGTLADVFEPRERGSMLGIYYAAPLLGPSVGPLLGGALTSGLGWRSTFWFLVIFSSCILILFVFFKDTFRKERSLAYQAAVNRTVARERAKTGGASSLQAGSKDISLSLLDMDPIMPAWRILQRVNNVTVLIGSGLLFAFAYSTSYTAAVTFARPPYGYGSFEVGLVLLSFGLGNVLGSILGGRWSDRTLAMLKAQAGGVSAPEMRLQSIHIIMPLLPLSTLAYASTVQENVHISGPVICLFFSGFATMWIYASTLAYLVDANVGRSSTAVAVNGSFRGCFGFIAAQVAIPLQDAIGDGGLYSLWAGLTTLSIALMLATERWGGRWRERALEMEERRREEKERRALVQQTAV</sequence>
<dbReference type="Pfam" id="PF07690">
    <property type="entry name" value="MFS_1"/>
    <property type="match status" value="1"/>
</dbReference>
<protein>
    <submittedName>
        <fullName evidence="7">Vacuolar DHA amino acid exporter</fullName>
    </submittedName>
</protein>
<dbReference type="InterPro" id="IPR036259">
    <property type="entry name" value="MFS_trans_sf"/>
</dbReference>
<dbReference type="InterPro" id="IPR011701">
    <property type="entry name" value="MFS"/>
</dbReference>
<feature type="domain" description="Major facilitator superfamily (MFS) profile" evidence="6">
    <location>
        <begin position="31"/>
        <end position="463"/>
    </location>
</feature>
<evidence type="ECO:0000256" key="4">
    <source>
        <dbReference type="ARBA" id="ARBA00023136"/>
    </source>
</evidence>
<feature type="transmembrane region" description="Helical" evidence="5">
    <location>
        <begin position="373"/>
        <end position="398"/>
    </location>
</feature>
<feature type="transmembrane region" description="Helical" evidence="5">
    <location>
        <begin position="30"/>
        <end position="49"/>
    </location>
</feature>
<proteinExistence type="predicted"/>
<accession>A0A167LVC7</accession>
<dbReference type="OrthoDB" id="2585655at2759"/>
<keyword evidence="3 5" id="KW-1133">Transmembrane helix</keyword>
<evidence type="ECO:0000256" key="2">
    <source>
        <dbReference type="ARBA" id="ARBA00022692"/>
    </source>
</evidence>
<dbReference type="SUPFAM" id="SSF103473">
    <property type="entry name" value="MFS general substrate transporter"/>
    <property type="match status" value="1"/>
</dbReference>
<dbReference type="PANTHER" id="PTHR23502:SF5">
    <property type="entry name" value="QUINIDINE RESISTANCE PROTEIN 3"/>
    <property type="match status" value="1"/>
</dbReference>
<feature type="transmembrane region" description="Helical" evidence="5">
    <location>
        <begin position="410"/>
        <end position="429"/>
    </location>
</feature>
<keyword evidence="4 5" id="KW-0472">Membrane</keyword>
<dbReference type="Gene3D" id="1.20.1250.20">
    <property type="entry name" value="MFS general substrate transporter like domains"/>
    <property type="match status" value="1"/>
</dbReference>
<evidence type="ECO:0000256" key="1">
    <source>
        <dbReference type="ARBA" id="ARBA00004141"/>
    </source>
</evidence>
<dbReference type="PROSITE" id="PS50850">
    <property type="entry name" value="MFS"/>
    <property type="match status" value="1"/>
</dbReference>
<dbReference type="STRING" id="1330018.A0A167LVC7"/>
<feature type="transmembrane region" description="Helical" evidence="5">
    <location>
        <begin position="346"/>
        <end position="367"/>
    </location>
</feature>
<organism evidence="7 8">
    <name type="scientific">Calocera viscosa (strain TUFC12733)</name>
    <dbReference type="NCBI Taxonomy" id="1330018"/>
    <lineage>
        <taxon>Eukaryota</taxon>
        <taxon>Fungi</taxon>
        <taxon>Dikarya</taxon>
        <taxon>Basidiomycota</taxon>
        <taxon>Agaricomycotina</taxon>
        <taxon>Dacrymycetes</taxon>
        <taxon>Dacrymycetales</taxon>
        <taxon>Dacrymycetaceae</taxon>
        <taxon>Calocera</taxon>
    </lineage>
</organism>
<gene>
    <name evidence="7" type="ORF">CALVIDRAFT_515368</name>
</gene>
<evidence type="ECO:0000256" key="3">
    <source>
        <dbReference type="ARBA" id="ARBA00022989"/>
    </source>
</evidence>
<feature type="transmembrane region" description="Helical" evidence="5">
    <location>
        <begin position="441"/>
        <end position="458"/>
    </location>
</feature>
<feature type="transmembrane region" description="Helical" evidence="5">
    <location>
        <begin position="303"/>
        <end position="325"/>
    </location>
</feature>
<dbReference type="EMBL" id="KV417286">
    <property type="protein sequence ID" value="KZO96065.1"/>
    <property type="molecule type" value="Genomic_DNA"/>
</dbReference>
<dbReference type="Proteomes" id="UP000076738">
    <property type="component" value="Unassembled WGS sequence"/>
</dbReference>
<evidence type="ECO:0000256" key="5">
    <source>
        <dbReference type="SAM" id="Phobius"/>
    </source>
</evidence>
<reference evidence="7 8" key="1">
    <citation type="journal article" date="2016" name="Mol. Biol. Evol.">
        <title>Comparative Genomics of Early-Diverging Mushroom-Forming Fungi Provides Insights into the Origins of Lignocellulose Decay Capabilities.</title>
        <authorList>
            <person name="Nagy L.G."/>
            <person name="Riley R."/>
            <person name="Tritt A."/>
            <person name="Adam C."/>
            <person name="Daum C."/>
            <person name="Floudas D."/>
            <person name="Sun H."/>
            <person name="Yadav J.S."/>
            <person name="Pangilinan J."/>
            <person name="Larsson K.H."/>
            <person name="Matsuura K."/>
            <person name="Barry K."/>
            <person name="Labutti K."/>
            <person name="Kuo R."/>
            <person name="Ohm R.A."/>
            <person name="Bhattacharya S.S."/>
            <person name="Shirouzu T."/>
            <person name="Yoshinaga Y."/>
            <person name="Martin F.M."/>
            <person name="Grigoriev I.V."/>
            <person name="Hibbett D.S."/>
        </authorList>
    </citation>
    <scope>NUCLEOTIDE SEQUENCE [LARGE SCALE GENOMIC DNA]</scope>
    <source>
        <strain evidence="7 8">TUFC12733</strain>
    </source>
</reference>
<feature type="transmembrane region" description="Helical" evidence="5">
    <location>
        <begin position="159"/>
        <end position="181"/>
    </location>
</feature>
<feature type="transmembrane region" description="Helical" evidence="5">
    <location>
        <begin position="187"/>
        <end position="204"/>
    </location>
</feature>
<evidence type="ECO:0000313" key="7">
    <source>
        <dbReference type="EMBL" id="KZO96065.1"/>
    </source>
</evidence>
<dbReference type="AlphaFoldDB" id="A0A167LVC7"/>
<feature type="transmembrane region" description="Helical" evidence="5">
    <location>
        <begin position="69"/>
        <end position="88"/>
    </location>
</feature>